<feature type="compositionally biased region" description="Low complexity" evidence="1">
    <location>
        <begin position="287"/>
        <end position="304"/>
    </location>
</feature>
<evidence type="ECO:0000313" key="3">
    <source>
        <dbReference type="Proteomes" id="UP000694844"/>
    </source>
</evidence>
<dbReference type="AlphaFoldDB" id="A0A8B8AUV3"/>
<dbReference type="SMART" id="SM00595">
    <property type="entry name" value="MADF"/>
    <property type="match status" value="1"/>
</dbReference>
<feature type="compositionally biased region" description="Pro residues" evidence="1">
    <location>
        <begin position="232"/>
        <end position="242"/>
    </location>
</feature>
<dbReference type="RefSeq" id="XP_022294975.1">
    <property type="nucleotide sequence ID" value="XM_022439267.1"/>
</dbReference>
<dbReference type="OrthoDB" id="6162629at2759"/>
<dbReference type="Proteomes" id="UP000694844">
    <property type="component" value="Chromosome 7"/>
</dbReference>
<name>A0A8B8AUV3_CRAVI</name>
<feature type="region of interest" description="Disordered" evidence="1">
    <location>
        <begin position="287"/>
        <end position="310"/>
    </location>
</feature>
<gene>
    <name evidence="4" type="primary">LOC111105095</name>
</gene>
<evidence type="ECO:0000259" key="2">
    <source>
        <dbReference type="PROSITE" id="PS51029"/>
    </source>
</evidence>
<dbReference type="PROSITE" id="PS51029">
    <property type="entry name" value="MADF"/>
    <property type="match status" value="1"/>
</dbReference>
<protein>
    <submittedName>
        <fullName evidence="4">Uncharacterized protein LOC111105095</fullName>
    </submittedName>
</protein>
<reference evidence="4" key="1">
    <citation type="submission" date="2025-08" db="UniProtKB">
        <authorList>
            <consortium name="RefSeq"/>
        </authorList>
    </citation>
    <scope>IDENTIFICATION</scope>
    <source>
        <tissue evidence="4">Whole sample</tissue>
    </source>
</reference>
<accession>A0A8B8AUV3</accession>
<proteinExistence type="predicted"/>
<feature type="compositionally biased region" description="Polar residues" evidence="1">
    <location>
        <begin position="244"/>
        <end position="253"/>
    </location>
</feature>
<dbReference type="InterPro" id="IPR006578">
    <property type="entry name" value="MADF-dom"/>
</dbReference>
<dbReference type="KEGG" id="cvn:111105095"/>
<evidence type="ECO:0000313" key="4">
    <source>
        <dbReference type="RefSeq" id="XP_022294975.1"/>
    </source>
</evidence>
<feature type="domain" description="MADF" evidence="2">
    <location>
        <begin position="2"/>
        <end position="90"/>
    </location>
</feature>
<keyword evidence="3" id="KW-1185">Reference proteome</keyword>
<evidence type="ECO:0000256" key="1">
    <source>
        <dbReference type="SAM" id="MobiDB-lite"/>
    </source>
</evidence>
<dbReference type="Pfam" id="PF10545">
    <property type="entry name" value="MADF_DNA_bdg"/>
    <property type="match status" value="1"/>
</dbReference>
<organism evidence="3 4">
    <name type="scientific">Crassostrea virginica</name>
    <name type="common">Eastern oyster</name>
    <dbReference type="NCBI Taxonomy" id="6565"/>
    <lineage>
        <taxon>Eukaryota</taxon>
        <taxon>Metazoa</taxon>
        <taxon>Spiralia</taxon>
        <taxon>Lophotrochozoa</taxon>
        <taxon>Mollusca</taxon>
        <taxon>Bivalvia</taxon>
        <taxon>Autobranchia</taxon>
        <taxon>Pteriomorphia</taxon>
        <taxon>Ostreida</taxon>
        <taxon>Ostreoidea</taxon>
        <taxon>Ostreidae</taxon>
        <taxon>Crassostrea</taxon>
    </lineage>
</organism>
<dbReference type="GeneID" id="111105095"/>
<sequence length="351" mass="40691">MSMLEFLQENPMLWDIKLTDFRRTDKKNKIWDEQSKRLDKTPEYLKGWFKSLRDIYTRLDKKKSGDGAPDLTEREQWIKDNFSFMKAATRHRPEPVNSVKAVIDAHRGNLNAAEAACEDLADTDADNSTPFQARSNRSVLNDKKFKEEDILQSLQKRINQSGELLKCISQSEPQPINECSAFANYVRDSLLTMSRHKFKKARSAINKVLTNAMEEDSENESEPQTLQIKPNYMPPPIRPPKTPSYVSQSSSEMYQPPPHMWRHKPPHASVWASATKEYMEQYRQQPLQTQQQQLHMHQQPLQTQDQRSLQQEQNVMPTYTAEFRQQNSDALSSVMGPAAQVLDQNHNLTDL</sequence>
<feature type="region of interest" description="Disordered" evidence="1">
    <location>
        <begin position="212"/>
        <end position="261"/>
    </location>
</feature>